<gene>
    <name evidence="15" type="ORF">DT076_08770</name>
</gene>
<keyword evidence="10" id="KW-0902">Two-component regulatory system</keyword>
<comment type="subcellular location">
    <subcellularLocation>
        <location evidence="3">Cell membrane</location>
    </subcellularLocation>
</comment>
<dbReference type="PANTHER" id="PTHR45436">
    <property type="entry name" value="SENSOR HISTIDINE KINASE YKOH"/>
    <property type="match status" value="1"/>
</dbReference>
<dbReference type="SMART" id="SM00304">
    <property type="entry name" value="HAMP"/>
    <property type="match status" value="1"/>
</dbReference>
<dbReference type="InterPro" id="IPR003594">
    <property type="entry name" value="HATPase_dom"/>
</dbReference>
<dbReference type="EMBL" id="QOUI01000004">
    <property type="protein sequence ID" value="RCK70076.1"/>
    <property type="molecule type" value="Genomic_DNA"/>
</dbReference>
<feature type="domain" description="Histidine kinase" evidence="13">
    <location>
        <begin position="269"/>
        <end position="493"/>
    </location>
</feature>
<dbReference type="CDD" id="cd00082">
    <property type="entry name" value="HisKA"/>
    <property type="match status" value="1"/>
</dbReference>
<evidence type="ECO:0000256" key="8">
    <source>
        <dbReference type="ARBA" id="ARBA00022777"/>
    </source>
</evidence>
<dbReference type="EC" id="2.7.13.3" evidence="4"/>
<comment type="caution">
    <text evidence="15">The sequence shown here is derived from an EMBL/GenBank/DDBJ whole genome shotgun (WGS) entry which is preliminary data.</text>
</comment>
<dbReference type="PROSITE" id="PS50885">
    <property type="entry name" value="HAMP"/>
    <property type="match status" value="1"/>
</dbReference>
<dbReference type="PRINTS" id="PR00344">
    <property type="entry name" value="BCTRLSENSOR"/>
</dbReference>
<feature type="transmembrane region" description="Helical" evidence="12">
    <location>
        <begin position="164"/>
        <end position="191"/>
    </location>
</feature>
<keyword evidence="8" id="KW-0418">Kinase</keyword>
<evidence type="ECO:0000256" key="5">
    <source>
        <dbReference type="ARBA" id="ARBA00022553"/>
    </source>
</evidence>
<dbReference type="InterPro" id="IPR005467">
    <property type="entry name" value="His_kinase_dom"/>
</dbReference>
<evidence type="ECO:0000256" key="3">
    <source>
        <dbReference type="ARBA" id="ARBA00004236"/>
    </source>
</evidence>
<protein>
    <recommendedName>
        <fullName evidence="4">histidine kinase</fullName>
        <ecNumber evidence="4">2.7.13.3</ecNumber>
    </recommendedName>
</protein>
<dbReference type="AlphaFoldDB" id="A0A367YW02"/>
<dbReference type="SMART" id="SM00388">
    <property type="entry name" value="HisKA"/>
    <property type="match status" value="1"/>
</dbReference>
<keyword evidence="6" id="KW-0808">Transferase</keyword>
<organism evidence="15 16">
    <name type="scientific">Desertihabitans brevis</name>
    <dbReference type="NCBI Taxonomy" id="2268447"/>
    <lineage>
        <taxon>Bacteria</taxon>
        <taxon>Bacillati</taxon>
        <taxon>Actinomycetota</taxon>
        <taxon>Actinomycetes</taxon>
        <taxon>Propionibacteriales</taxon>
        <taxon>Propionibacteriaceae</taxon>
        <taxon>Desertihabitans</taxon>
    </lineage>
</organism>
<evidence type="ECO:0000256" key="11">
    <source>
        <dbReference type="ARBA" id="ARBA00023136"/>
    </source>
</evidence>
<dbReference type="InterPro" id="IPR036097">
    <property type="entry name" value="HisK_dim/P_sf"/>
</dbReference>
<evidence type="ECO:0000313" key="15">
    <source>
        <dbReference type="EMBL" id="RCK70076.1"/>
    </source>
</evidence>
<evidence type="ECO:0000259" key="13">
    <source>
        <dbReference type="PROSITE" id="PS50109"/>
    </source>
</evidence>
<dbReference type="FunFam" id="1.10.287.130:FF:000001">
    <property type="entry name" value="Two-component sensor histidine kinase"/>
    <property type="match status" value="1"/>
</dbReference>
<dbReference type="SUPFAM" id="SSF55874">
    <property type="entry name" value="ATPase domain of HSP90 chaperone/DNA topoisomerase II/histidine kinase"/>
    <property type="match status" value="1"/>
</dbReference>
<dbReference type="CDD" id="cd00075">
    <property type="entry name" value="HATPase"/>
    <property type="match status" value="1"/>
</dbReference>
<evidence type="ECO:0000256" key="10">
    <source>
        <dbReference type="ARBA" id="ARBA00023012"/>
    </source>
</evidence>
<dbReference type="Proteomes" id="UP000252770">
    <property type="component" value="Unassembled WGS sequence"/>
</dbReference>
<evidence type="ECO:0000256" key="1">
    <source>
        <dbReference type="ARBA" id="ARBA00000085"/>
    </source>
</evidence>
<name>A0A367YW02_9ACTN</name>
<evidence type="ECO:0000256" key="9">
    <source>
        <dbReference type="ARBA" id="ARBA00022989"/>
    </source>
</evidence>
<evidence type="ECO:0000256" key="12">
    <source>
        <dbReference type="SAM" id="Phobius"/>
    </source>
</evidence>
<keyword evidence="11 12" id="KW-0472">Membrane</keyword>
<dbReference type="Gene3D" id="6.10.340.10">
    <property type="match status" value="1"/>
</dbReference>
<feature type="transmembrane region" description="Helical" evidence="12">
    <location>
        <begin position="21"/>
        <end position="43"/>
    </location>
</feature>
<dbReference type="Pfam" id="PF02518">
    <property type="entry name" value="HATPase_c"/>
    <property type="match status" value="1"/>
</dbReference>
<comment type="cofactor">
    <cofactor evidence="2">
        <name>a divalent metal cation</name>
        <dbReference type="ChEBI" id="CHEBI:60240"/>
    </cofactor>
</comment>
<dbReference type="GO" id="GO:0000155">
    <property type="term" value="F:phosphorelay sensor kinase activity"/>
    <property type="evidence" value="ECO:0007669"/>
    <property type="project" value="InterPro"/>
</dbReference>
<dbReference type="SMART" id="SM00387">
    <property type="entry name" value="HATPase_c"/>
    <property type="match status" value="1"/>
</dbReference>
<evidence type="ECO:0000256" key="4">
    <source>
        <dbReference type="ARBA" id="ARBA00012438"/>
    </source>
</evidence>
<dbReference type="InterPro" id="IPR050428">
    <property type="entry name" value="TCS_sensor_his_kinase"/>
</dbReference>
<dbReference type="Pfam" id="PF00672">
    <property type="entry name" value="HAMP"/>
    <property type="match status" value="1"/>
</dbReference>
<dbReference type="GO" id="GO:0005886">
    <property type="term" value="C:plasma membrane"/>
    <property type="evidence" value="ECO:0007669"/>
    <property type="project" value="UniProtKB-SubCell"/>
</dbReference>
<reference evidence="15 16" key="1">
    <citation type="submission" date="2018-07" db="EMBL/GenBank/DDBJ databases">
        <title>Desertimonas flava gen. nov. sp. nov.</title>
        <authorList>
            <person name="Liu S."/>
        </authorList>
    </citation>
    <scope>NUCLEOTIDE SEQUENCE [LARGE SCALE GENOMIC DNA]</scope>
    <source>
        <strain evidence="15 16">16Sb5-5</strain>
    </source>
</reference>
<dbReference type="SUPFAM" id="SSF47384">
    <property type="entry name" value="Homodimeric domain of signal transducing histidine kinase"/>
    <property type="match status" value="1"/>
</dbReference>
<evidence type="ECO:0000259" key="14">
    <source>
        <dbReference type="PROSITE" id="PS50885"/>
    </source>
</evidence>
<dbReference type="Gene3D" id="3.30.565.10">
    <property type="entry name" value="Histidine kinase-like ATPase, C-terminal domain"/>
    <property type="match status" value="1"/>
</dbReference>
<feature type="domain" description="HAMP" evidence="14">
    <location>
        <begin position="192"/>
        <end position="254"/>
    </location>
</feature>
<dbReference type="FunFam" id="3.30.565.10:FF:000006">
    <property type="entry name" value="Sensor histidine kinase WalK"/>
    <property type="match status" value="1"/>
</dbReference>
<accession>A0A367YW02</accession>
<evidence type="ECO:0000313" key="16">
    <source>
        <dbReference type="Proteomes" id="UP000252770"/>
    </source>
</evidence>
<dbReference type="InterPro" id="IPR003660">
    <property type="entry name" value="HAMP_dom"/>
</dbReference>
<dbReference type="GO" id="GO:0005509">
    <property type="term" value="F:calcium ion binding"/>
    <property type="evidence" value="ECO:0007669"/>
    <property type="project" value="UniProtKB-ARBA"/>
</dbReference>
<keyword evidence="7 12" id="KW-0812">Transmembrane</keyword>
<evidence type="ECO:0000256" key="7">
    <source>
        <dbReference type="ARBA" id="ARBA00022692"/>
    </source>
</evidence>
<dbReference type="InterPro" id="IPR003661">
    <property type="entry name" value="HisK_dim/P_dom"/>
</dbReference>
<dbReference type="RefSeq" id="WP_114126262.1">
    <property type="nucleotide sequence ID" value="NZ_QOUI01000004.1"/>
</dbReference>
<dbReference type="CDD" id="cd06225">
    <property type="entry name" value="HAMP"/>
    <property type="match status" value="1"/>
</dbReference>
<keyword evidence="5" id="KW-0597">Phosphoprotein</keyword>
<dbReference type="PANTHER" id="PTHR45436:SF5">
    <property type="entry name" value="SENSOR HISTIDINE KINASE TRCS"/>
    <property type="match status" value="1"/>
</dbReference>
<proteinExistence type="predicted"/>
<sequence length="503" mass="52855">MPSPGPVDRWIGGRGSLQRELLLRTLAVLAVTAVLLSSLATALTRQLVVGQIDQELAATRERTTRGQSADGTPGLYPKGVDLPGQQIGTVVLVFDGQRGRAGVQTEGGPTLPPEKAISALIGVPDDGRKRSVTLPGLGHYRVLGFAHAGNLVVVGLPLAGVDAILYRLLVGEVVLTLLALLGGAVGVRLVVERGLRPLNRLAGTAQSVSALPLGSGEVELAVRVPEADADPRSEVGRVGVAFNRMLAHVGGALVARQASETKLRRFVADASHELRNPLAAISGYAELTRRRGEELPEDARFAVGRIESEAGRMHRLVEDLLLLARLDTGRAPELERVDVSALVVDAVSDARVAGQDHHWRLELAERAVEVRADRFQLQQVLVNLLANARTHTPPGTTVTTAVRVEGSDTGGTAVVTVADDGPGIPAETLPRVFERFTRADSARARLGAAGERPSGTGLGLAIVAAVVEAHRGRVHVHSVPGSTTFTVRLPLAGAPEQEASEGS</sequence>
<keyword evidence="16" id="KW-1185">Reference proteome</keyword>
<dbReference type="PROSITE" id="PS50109">
    <property type="entry name" value="HIS_KIN"/>
    <property type="match status" value="1"/>
</dbReference>
<dbReference type="Pfam" id="PF00512">
    <property type="entry name" value="HisKA"/>
    <property type="match status" value="1"/>
</dbReference>
<dbReference type="InterPro" id="IPR036890">
    <property type="entry name" value="HATPase_C_sf"/>
</dbReference>
<evidence type="ECO:0000256" key="6">
    <source>
        <dbReference type="ARBA" id="ARBA00022679"/>
    </source>
</evidence>
<comment type="catalytic activity">
    <reaction evidence="1">
        <text>ATP + protein L-histidine = ADP + protein N-phospho-L-histidine.</text>
        <dbReference type="EC" id="2.7.13.3"/>
    </reaction>
</comment>
<evidence type="ECO:0000256" key="2">
    <source>
        <dbReference type="ARBA" id="ARBA00001968"/>
    </source>
</evidence>
<keyword evidence="9 12" id="KW-1133">Transmembrane helix</keyword>
<dbReference type="InterPro" id="IPR004358">
    <property type="entry name" value="Sig_transdc_His_kin-like_C"/>
</dbReference>
<dbReference type="Gene3D" id="1.10.287.130">
    <property type="match status" value="1"/>
</dbReference>